<protein>
    <submittedName>
        <fullName evidence="2">Cellulose biosynthesis protein BcsN</fullName>
    </submittedName>
</protein>
<dbReference type="EMBL" id="JBAKIA010000004">
    <property type="protein sequence ID" value="MEJ8473803.1"/>
    <property type="molecule type" value="Genomic_DNA"/>
</dbReference>
<keyword evidence="3" id="KW-1185">Reference proteome</keyword>
<proteinExistence type="predicted"/>
<feature type="compositionally biased region" description="Basic and acidic residues" evidence="1">
    <location>
        <begin position="289"/>
        <end position="299"/>
    </location>
</feature>
<evidence type="ECO:0000256" key="1">
    <source>
        <dbReference type="SAM" id="MobiDB-lite"/>
    </source>
</evidence>
<evidence type="ECO:0000313" key="3">
    <source>
        <dbReference type="Proteomes" id="UP001385499"/>
    </source>
</evidence>
<dbReference type="RefSeq" id="WP_340273467.1">
    <property type="nucleotide sequence ID" value="NZ_JBAKIA010000004.1"/>
</dbReference>
<gene>
    <name evidence="2" type="primary">bcsN</name>
    <name evidence="2" type="ORF">V6575_06875</name>
</gene>
<sequence>MAGCAKSPKVELLSNANTVSTNQAFATPPPGGPAVLGIIETSFTNGTQQDITLATEGNTPGQNLVRVQIIGVASNSITNGSSLSERIPTQDDISREIVEFLPGMTITRSPYFLQNKYGPFSYAAGRSAQGDTCLYAWQRMGHQAPKQSVFSPRGVVQIRLRLCDPVKSEQDLLSTMYGININVAVSKATWNPYGSPLPPPVGLGRTGSPINPLADNFPGVVPKRTGAPRAQARRAPARTQKPAATVKTLEVPHPKVALKAPSAPTPDVIVPPPPTNITGASSMTTSDARLGEVPRPELN</sequence>
<dbReference type="Proteomes" id="UP001385499">
    <property type="component" value="Unassembled WGS sequence"/>
</dbReference>
<organism evidence="2 3">
    <name type="scientific">Roseibium algae</name>
    <dbReference type="NCBI Taxonomy" id="3123038"/>
    <lineage>
        <taxon>Bacteria</taxon>
        <taxon>Pseudomonadati</taxon>
        <taxon>Pseudomonadota</taxon>
        <taxon>Alphaproteobacteria</taxon>
        <taxon>Hyphomicrobiales</taxon>
        <taxon>Stappiaceae</taxon>
        <taxon>Roseibium</taxon>
    </lineage>
</organism>
<dbReference type="InterPro" id="IPR031482">
    <property type="entry name" value="CBP_BcsN"/>
</dbReference>
<comment type="caution">
    <text evidence="2">The sequence shown here is derived from an EMBL/GenBank/DDBJ whole genome shotgun (WGS) entry which is preliminary data.</text>
</comment>
<dbReference type="Pfam" id="PF17038">
    <property type="entry name" value="CBP_BcsN"/>
    <property type="match status" value="1"/>
</dbReference>
<feature type="region of interest" description="Disordered" evidence="1">
    <location>
        <begin position="257"/>
        <end position="299"/>
    </location>
</feature>
<reference evidence="2 3" key="1">
    <citation type="submission" date="2024-02" db="EMBL/GenBank/DDBJ databases">
        <title>Roseibium algae sp. nov., isolated from marine alga (Grateloupia sp.), showing potential in myo-inositol conversion.</title>
        <authorList>
            <person name="Wang Y."/>
        </authorList>
    </citation>
    <scope>NUCLEOTIDE SEQUENCE [LARGE SCALE GENOMIC DNA]</scope>
    <source>
        <strain evidence="2 3">H3510</strain>
    </source>
</reference>
<feature type="compositionally biased region" description="Polar residues" evidence="1">
    <location>
        <begin position="276"/>
        <end position="287"/>
    </location>
</feature>
<name>A0ABU8TIZ2_9HYPH</name>
<evidence type="ECO:0000313" key="2">
    <source>
        <dbReference type="EMBL" id="MEJ8473803.1"/>
    </source>
</evidence>
<accession>A0ABU8TIZ2</accession>